<name>A0A2S2P385_SCHGA</name>
<feature type="domain" description="MULE transposase" evidence="1">
    <location>
        <begin position="59"/>
        <end position="95"/>
    </location>
</feature>
<evidence type="ECO:0000313" key="2">
    <source>
        <dbReference type="EMBL" id="MBY23346.1"/>
    </source>
</evidence>
<gene>
    <name evidence="2" type="ORF">g.65032</name>
</gene>
<dbReference type="EMBL" id="GGMR01010727">
    <property type="protein sequence ID" value="MBY23346.1"/>
    <property type="molecule type" value="Transcribed_RNA"/>
</dbReference>
<dbReference type="PANTHER" id="PTHR35385:SF2">
    <property type="entry name" value="PROTEIN B, PUTATIVE-RELATED"/>
    <property type="match status" value="1"/>
</dbReference>
<accession>A0A2S2P385</accession>
<organism evidence="2">
    <name type="scientific">Schizaphis graminum</name>
    <name type="common">Green bug aphid</name>
    <dbReference type="NCBI Taxonomy" id="13262"/>
    <lineage>
        <taxon>Eukaryota</taxon>
        <taxon>Metazoa</taxon>
        <taxon>Ecdysozoa</taxon>
        <taxon>Arthropoda</taxon>
        <taxon>Hexapoda</taxon>
        <taxon>Insecta</taxon>
        <taxon>Pterygota</taxon>
        <taxon>Neoptera</taxon>
        <taxon>Paraneoptera</taxon>
        <taxon>Hemiptera</taxon>
        <taxon>Sternorrhyncha</taxon>
        <taxon>Aphidomorpha</taxon>
        <taxon>Aphidoidea</taxon>
        <taxon>Aphididae</taxon>
        <taxon>Aphidini</taxon>
        <taxon>Schizaphis</taxon>
    </lineage>
</organism>
<reference evidence="2" key="1">
    <citation type="submission" date="2018-04" db="EMBL/GenBank/DDBJ databases">
        <title>Transcriptome of Schizaphis graminum biotype I.</title>
        <authorList>
            <person name="Scully E.D."/>
            <person name="Geib S.M."/>
            <person name="Palmer N.A."/>
            <person name="Koch K."/>
            <person name="Bradshaw J."/>
            <person name="Heng-Moss T."/>
            <person name="Sarath G."/>
        </authorList>
    </citation>
    <scope>NUCLEOTIDE SEQUENCE</scope>
</reference>
<dbReference type="PANTHER" id="PTHR35385">
    <property type="entry name" value="PROTEIN B, PUTATIVE-RELATED-RELATED"/>
    <property type="match status" value="1"/>
</dbReference>
<sequence>MYLFITPLMKRISCGFDECGEILFIDASGNIDRFGCKVFMIYSNSCAGGLPGALAGRSEKGPKLFMSDDSAAERSALNKVFPESTLLLCIFHILQAAWRYLWDSNHGVPLLHRQALYSLVKEMIYSKNSEELTNKFNAALQNNLVKKYPKFISYLNTLYNRKEQWALCFRKGLLTRGQNTNNISEAGMKIIKDVILERTKAYSPVQLFFFIVNELEAFYEMKLFDIAANRPPQYLKNKFNISKSSTM</sequence>
<evidence type="ECO:0000259" key="1">
    <source>
        <dbReference type="Pfam" id="PF10551"/>
    </source>
</evidence>
<proteinExistence type="predicted"/>
<dbReference type="InterPro" id="IPR018289">
    <property type="entry name" value="MULE_transposase_dom"/>
</dbReference>
<dbReference type="AlphaFoldDB" id="A0A2S2P385"/>
<dbReference type="Pfam" id="PF10551">
    <property type="entry name" value="MULE"/>
    <property type="match status" value="1"/>
</dbReference>
<protein>
    <recommendedName>
        <fullName evidence="1">MULE transposase domain-containing protein</fullName>
    </recommendedName>
</protein>